<organism evidence="1 2">
    <name type="scientific">Rhodanobacter ginsengisoli</name>
    <dbReference type="NCBI Taxonomy" id="418646"/>
    <lineage>
        <taxon>Bacteria</taxon>
        <taxon>Pseudomonadati</taxon>
        <taxon>Pseudomonadota</taxon>
        <taxon>Gammaproteobacteria</taxon>
        <taxon>Lysobacterales</taxon>
        <taxon>Rhodanobacteraceae</taxon>
        <taxon>Rhodanobacter</taxon>
    </lineage>
</organism>
<gene>
    <name evidence="1" type="ORF">ACFPPA_08245</name>
</gene>
<comment type="caution">
    <text evidence="1">The sequence shown here is derived from an EMBL/GenBank/DDBJ whole genome shotgun (WGS) entry which is preliminary data.</text>
</comment>
<proteinExistence type="predicted"/>
<keyword evidence="2" id="KW-1185">Reference proteome</keyword>
<protein>
    <submittedName>
        <fullName evidence="1">Uncharacterized protein</fullName>
    </submittedName>
</protein>
<dbReference type="EMBL" id="JBHSNF010000001">
    <property type="protein sequence ID" value="MFC5525733.1"/>
    <property type="molecule type" value="Genomic_DNA"/>
</dbReference>
<dbReference type="RefSeq" id="WP_377319101.1">
    <property type="nucleotide sequence ID" value="NZ_JBHSNF010000001.1"/>
</dbReference>
<evidence type="ECO:0000313" key="1">
    <source>
        <dbReference type="EMBL" id="MFC5525733.1"/>
    </source>
</evidence>
<evidence type="ECO:0000313" key="2">
    <source>
        <dbReference type="Proteomes" id="UP001596114"/>
    </source>
</evidence>
<sequence>MNKQKQRAATIFTIDHDGRPIAHVALSGTNQRAKILVEDLERVLAAGYSPCWAYTCTDRIRWYVQARTYNPRGRPRSVTIARLVVQAGKGQVVRYADGDHLNLLPENLLVKKGCAWMAVDWLHPQKSAQHEPTHASALRRAPEAAEEGRMFHRKFPQGHMTI</sequence>
<accession>A0ABW0QLS2</accession>
<dbReference type="Proteomes" id="UP001596114">
    <property type="component" value="Unassembled WGS sequence"/>
</dbReference>
<name>A0ABW0QLS2_9GAMM</name>
<reference evidence="2" key="1">
    <citation type="journal article" date="2019" name="Int. J. Syst. Evol. Microbiol.">
        <title>The Global Catalogue of Microorganisms (GCM) 10K type strain sequencing project: providing services to taxonomists for standard genome sequencing and annotation.</title>
        <authorList>
            <consortium name="The Broad Institute Genomics Platform"/>
            <consortium name="The Broad Institute Genome Sequencing Center for Infectious Disease"/>
            <person name="Wu L."/>
            <person name="Ma J."/>
        </authorList>
    </citation>
    <scope>NUCLEOTIDE SEQUENCE [LARGE SCALE GENOMIC DNA]</scope>
    <source>
        <strain evidence="2">CGMCC 1.16619</strain>
    </source>
</reference>